<feature type="domain" description="APAF-1 helical" evidence="6">
    <location>
        <begin position="316"/>
        <end position="414"/>
    </location>
</feature>
<dbReference type="Pfam" id="PF17908">
    <property type="entry name" value="APAF1_C"/>
    <property type="match status" value="1"/>
</dbReference>
<dbReference type="SUPFAM" id="SSF52540">
    <property type="entry name" value="P-loop containing nucleoside triphosphate hydrolases"/>
    <property type="match status" value="1"/>
</dbReference>
<evidence type="ECO:0000256" key="2">
    <source>
        <dbReference type="ARBA" id="ARBA00022703"/>
    </source>
</evidence>
<feature type="repeat" description="WD" evidence="4">
    <location>
        <begin position="593"/>
        <end position="634"/>
    </location>
</feature>
<dbReference type="InterPro" id="IPR048975">
    <property type="entry name" value="WHD_APAF1"/>
</dbReference>
<evidence type="ECO:0000259" key="7">
    <source>
        <dbReference type="Pfam" id="PF21296"/>
    </source>
</evidence>
<evidence type="ECO:0000256" key="4">
    <source>
        <dbReference type="PROSITE-ProRule" id="PRU00221"/>
    </source>
</evidence>
<dbReference type="PANTHER" id="PTHR22845:SF5">
    <property type="entry name" value="APOPTOTIC PROTEASE-ACTIVATING FACTOR 1"/>
    <property type="match status" value="1"/>
</dbReference>
<proteinExistence type="predicted"/>
<dbReference type="Pfam" id="PF00931">
    <property type="entry name" value="NB-ARC"/>
    <property type="match status" value="1"/>
</dbReference>
<dbReference type="InterPro" id="IPR020472">
    <property type="entry name" value="WD40_PAC1"/>
</dbReference>
<name>A0ABS5XYB6_9CYAN</name>
<dbReference type="PANTHER" id="PTHR22845">
    <property type="entry name" value="APOPTOTIC PROTEASE-ACTIVATING FACTOR 1"/>
    <property type="match status" value="1"/>
</dbReference>
<dbReference type="InterPro" id="IPR036388">
    <property type="entry name" value="WH-like_DNA-bd_sf"/>
</dbReference>
<dbReference type="InterPro" id="IPR019775">
    <property type="entry name" value="WD40_repeat_CS"/>
</dbReference>
<dbReference type="InterPro" id="IPR001680">
    <property type="entry name" value="WD40_rpt"/>
</dbReference>
<dbReference type="Pfam" id="PF00400">
    <property type="entry name" value="WD40"/>
    <property type="match status" value="4"/>
</dbReference>
<keyword evidence="9" id="KW-1185">Reference proteome</keyword>
<dbReference type="Gene3D" id="1.10.10.10">
    <property type="entry name" value="Winged helix-like DNA-binding domain superfamily/Winged helix DNA-binding domain"/>
    <property type="match status" value="1"/>
</dbReference>
<dbReference type="PRINTS" id="PR00364">
    <property type="entry name" value="DISEASERSIST"/>
</dbReference>
<evidence type="ECO:0000256" key="3">
    <source>
        <dbReference type="ARBA" id="ARBA00022737"/>
    </source>
</evidence>
<keyword evidence="2" id="KW-0053">Apoptosis</keyword>
<gene>
    <name evidence="8" type="ORF">IXB28_00330</name>
</gene>
<feature type="repeat" description="WD" evidence="4">
    <location>
        <begin position="509"/>
        <end position="550"/>
    </location>
</feature>
<dbReference type="CDD" id="cd00200">
    <property type="entry name" value="WD40"/>
    <property type="match status" value="1"/>
</dbReference>
<dbReference type="PROSITE" id="PS50294">
    <property type="entry name" value="WD_REPEATS_REGION"/>
    <property type="match status" value="4"/>
</dbReference>
<feature type="domain" description="NB-ARC" evidence="5">
    <location>
        <begin position="23"/>
        <end position="160"/>
    </location>
</feature>
<dbReference type="Gene3D" id="1.25.40.370">
    <property type="match status" value="1"/>
</dbReference>
<dbReference type="InterPro" id="IPR002182">
    <property type="entry name" value="NB-ARC"/>
</dbReference>
<dbReference type="Proteomes" id="UP001196661">
    <property type="component" value="Unassembled WGS sequence"/>
</dbReference>
<evidence type="ECO:0000313" key="8">
    <source>
        <dbReference type="EMBL" id="MBT9310638.1"/>
    </source>
</evidence>
<feature type="repeat" description="WD" evidence="4">
    <location>
        <begin position="551"/>
        <end position="592"/>
    </location>
</feature>
<accession>A0ABS5XYB6</accession>
<dbReference type="InterPro" id="IPR015943">
    <property type="entry name" value="WD40/YVTN_repeat-like_dom_sf"/>
</dbReference>
<dbReference type="InterPro" id="IPR042197">
    <property type="entry name" value="Apaf_helical"/>
</dbReference>
<dbReference type="EMBL" id="JADOER010000001">
    <property type="protein sequence ID" value="MBT9310638.1"/>
    <property type="molecule type" value="Genomic_DNA"/>
</dbReference>
<reference evidence="8 9" key="1">
    <citation type="journal article" date="2021" name="Mar. Drugs">
        <title>Genome Reduction and Secondary Metabolism of the Marine Sponge-Associated Cyanobacterium Leptothoe.</title>
        <authorList>
            <person name="Konstantinou D."/>
            <person name="Popin R.V."/>
            <person name="Fewer D.P."/>
            <person name="Sivonen K."/>
            <person name="Gkelis S."/>
        </authorList>
    </citation>
    <scope>NUCLEOTIDE SEQUENCE [LARGE SCALE GENOMIC DNA]</scope>
    <source>
        <strain evidence="8 9">TAU-MAC 1615</strain>
    </source>
</reference>
<dbReference type="PRINTS" id="PR00320">
    <property type="entry name" value="GPROTEINBRPT"/>
</dbReference>
<evidence type="ECO:0000259" key="6">
    <source>
        <dbReference type="Pfam" id="PF17908"/>
    </source>
</evidence>
<dbReference type="Gene3D" id="1.10.8.430">
    <property type="entry name" value="Helical domain of apoptotic protease-activating factors"/>
    <property type="match status" value="1"/>
</dbReference>
<dbReference type="SUPFAM" id="SSF50978">
    <property type="entry name" value="WD40 repeat-like"/>
    <property type="match status" value="1"/>
</dbReference>
<feature type="domain" description="Apoptotic protease-activating factor 1 winged-helix" evidence="7">
    <location>
        <begin position="243"/>
        <end position="308"/>
    </location>
</feature>
<dbReference type="Gene3D" id="3.40.50.300">
    <property type="entry name" value="P-loop containing nucleotide triphosphate hydrolases"/>
    <property type="match status" value="1"/>
</dbReference>
<feature type="repeat" description="WD" evidence="4">
    <location>
        <begin position="467"/>
        <end position="508"/>
    </location>
</feature>
<dbReference type="InterPro" id="IPR041452">
    <property type="entry name" value="APAF1_C"/>
</dbReference>
<dbReference type="Gene3D" id="2.130.10.10">
    <property type="entry name" value="YVTN repeat-like/Quinoprotein amine dehydrogenase"/>
    <property type="match status" value="2"/>
</dbReference>
<dbReference type="PROSITE" id="PS00678">
    <property type="entry name" value="WD_REPEATS_1"/>
    <property type="match status" value="4"/>
</dbReference>
<keyword evidence="3" id="KW-0677">Repeat</keyword>
<evidence type="ECO:0000313" key="9">
    <source>
        <dbReference type="Proteomes" id="UP001196661"/>
    </source>
</evidence>
<evidence type="ECO:0000259" key="5">
    <source>
        <dbReference type="Pfam" id="PF00931"/>
    </source>
</evidence>
<dbReference type="InterPro" id="IPR027417">
    <property type="entry name" value="P-loop_NTPase"/>
</dbReference>
<protein>
    <submittedName>
        <fullName evidence="8">Uncharacterized protein</fullName>
    </submittedName>
</protein>
<dbReference type="InterPro" id="IPR036322">
    <property type="entry name" value="WD40_repeat_dom_sf"/>
</dbReference>
<sequence length="672" mass="74111">MLKTTILGSSQPPVAVTGTRRGLSIQGMGGIGKSVLAAALARDSAVRQAFADGVYWVSLGQEPNVLSLQTELARELGDKTPDFSDVSGGKKFLTELLAPQRCFVVLDDIWDEQHLRAFDVLGDQGQMLVTTRDSSLVTGIGAVEHSLNLLSPDQARVLLARWTGCGVTELPTEADKIARECGYLPLALAMAGAMLKKSRRWESVLQRLQRADLDKIRQQFPDYDYPDLLKMLQVSVDALEPELQERYLDFAVFPEDARIPEAVLQTLWAPVGLDELDVVDILDDLVAKSLLRRDDQENLFLHDLQYDYIGKQVKDLPGLHQRWLDAYKEKCGQGWASCPQDGYFFGQLTRHLKEAGQVDQLRSLLFDYDWLRAQLTANGINGLLADYDWLTDDKLLQLLQSTLRLSAHVLATKPQQLNQRLWGHLRDREQPEFSTLLTEGAAQQPSLWLQPQQANLTAPDGALLRTFEGHSGEVMSVALSEDGRHALSGSYDKTMKLWDVTTGEALRTFEGHSGGVRSVALSEDGRHALSGSEDKTMKLWDVTTGEALRTFEGHSGWVRSVALSEDGRHALSGSSDNTMKLWDVTTGEALRTFEGHSGWVGSVALSEDGRHALSGSSDNTIKLWDLTTDNCLATFCGDHSFYACDLSADGVTIVAGDQAGTVHFFSVITPEP</sequence>
<dbReference type="SMART" id="SM00320">
    <property type="entry name" value="WD40"/>
    <property type="match status" value="5"/>
</dbReference>
<organism evidence="8 9">
    <name type="scientific">Leptothoe kymatousa TAU-MAC 1615</name>
    <dbReference type="NCBI Taxonomy" id="2364775"/>
    <lineage>
        <taxon>Bacteria</taxon>
        <taxon>Bacillati</taxon>
        <taxon>Cyanobacteriota</taxon>
        <taxon>Cyanophyceae</taxon>
        <taxon>Nodosilineales</taxon>
        <taxon>Cymatolegaceae</taxon>
        <taxon>Leptothoe</taxon>
        <taxon>Leptothoe kymatousa</taxon>
    </lineage>
</organism>
<dbReference type="Pfam" id="PF21296">
    <property type="entry name" value="WHD_APAF1"/>
    <property type="match status" value="1"/>
</dbReference>
<evidence type="ECO:0000256" key="1">
    <source>
        <dbReference type="ARBA" id="ARBA00022574"/>
    </source>
</evidence>
<keyword evidence="1 4" id="KW-0853">WD repeat</keyword>
<comment type="caution">
    <text evidence="8">The sequence shown here is derived from an EMBL/GenBank/DDBJ whole genome shotgun (WGS) entry which is preliminary data.</text>
</comment>
<dbReference type="RefSeq" id="WP_215616554.1">
    <property type="nucleotide sequence ID" value="NZ_JADOER010000001.1"/>
</dbReference>
<dbReference type="PROSITE" id="PS50082">
    <property type="entry name" value="WD_REPEATS_2"/>
    <property type="match status" value="4"/>
</dbReference>